<evidence type="ECO:0000313" key="1">
    <source>
        <dbReference type="EMBL" id="KAI8427077.1"/>
    </source>
</evidence>
<keyword evidence="2" id="KW-1185">Reference proteome</keyword>
<gene>
    <name evidence="1" type="ORF">MSG28_014716</name>
</gene>
<evidence type="ECO:0000313" key="2">
    <source>
        <dbReference type="Proteomes" id="UP001064048"/>
    </source>
</evidence>
<reference evidence="1 2" key="1">
    <citation type="journal article" date="2022" name="Genome Biol. Evol.">
        <title>The Spruce Budworm Genome: Reconstructing the Evolutionary History of Antifreeze Proteins.</title>
        <authorList>
            <person name="Beliveau C."/>
            <person name="Gagne P."/>
            <person name="Picq S."/>
            <person name="Vernygora O."/>
            <person name="Keeling C.I."/>
            <person name="Pinkney K."/>
            <person name="Doucet D."/>
            <person name="Wen F."/>
            <person name="Johnston J.S."/>
            <person name="Maaroufi H."/>
            <person name="Boyle B."/>
            <person name="Laroche J."/>
            <person name="Dewar K."/>
            <person name="Juretic N."/>
            <person name="Blackburn G."/>
            <person name="Nisole A."/>
            <person name="Brunet B."/>
            <person name="Brandao M."/>
            <person name="Lumley L."/>
            <person name="Duan J."/>
            <person name="Quan G."/>
            <person name="Lucarotti C.J."/>
            <person name="Roe A.D."/>
            <person name="Sperling F.A.H."/>
            <person name="Levesque R.C."/>
            <person name="Cusson M."/>
        </authorList>
    </citation>
    <scope>NUCLEOTIDE SEQUENCE [LARGE SCALE GENOMIC DNA]</scope>
    <source>
        <strain evidence="1">Glfc:IPQL:Cfum</strain>
    </source>
</reference>
<dbReference type="EMBL" id="CM046126">
    <property type="protein sequence ID" value="KAI8427077.1"/>
    <property type="molecule type" value="Genomic_DNA"/>
</dbReference>
<proteinExistence type="predicted"/>
<comment type="caution">
    <text evidence="1">The sequence shown here is derived from an EMBL/GenBank/DDBJ whole genome shotgun (WGS) entry which is preliminary data.</text>
</comment>
<accession>A0ACC0JSC7</accession>
<dbReference type="Proteomes" id="UP001064048">
    <property type="component" value="Chromosome 26"/>
</dbReference>
<protein>
    <submittedName>
        <fullName evidence="1">Uncharacterized protein</fullName>
    </submittedName>
</protein>
<sequence>MASFLLGFYAIFLTVLFCDGFGAADEIRQRYEELGPCQACKVFVDSFEKGMQRTIYEPTEHSSHRLAIIQQSLCEEPRSKPACLETATQAKPFIEEWWLHSNKAPDIFQHICIEKLEVCCPKHHYGKQCLPCHGDLENVCSGNGKCRGDGTRKGNGTCLCDPGYSGEFCNECFAGYYKSYEDSDHLLCKRCHYSCMGGCRDGSPRDCVACRPGFLFDTDEGCLDINECNDINICTKDEFCLNSKGSYKCMACDRACKGCYGDSPDMCRKCAKGFSKKGDMCIQDREDEEMDQMTVTRYTTYFGLLVAAGVLLPRSSTLSAAVGALVITYIAGAEYYCAINGHATLLDLSLFSV</sequence>
<organism evidence="1 2">
    <name type="scientific">Choristoneura fumiferana</name>
    <name type="common">Spruce budworm moth</name>
    <name type="synonym">Archips fumiferana</name>
    <dbReference type="NCBI Taxonomy" id="7141"/>
    <lineage>
        <taxon>Eukaryota</taxon>
        <taxon>Metazoa</taxon>
        <taxon>Ecdysozoa</taxon>
        <taxon>Arthropoda</taxon>
        <taxon>Hexapoda</taxon>
        <taxon>Insecta</taxon>
        <taxon>Pterygota</taxon>
        <taxon>Neoptera</taxon>
        <taxon>Endopterygota</taxon>
        <taxon>Lepidoptera</taxon>
        <taxon>Glossata</taxon>
        <taxon>Ditrysia</taxon>
        <taxon>Tortricoidea</taxon>
        <taxon>Tortricidae</taxon>
        <taxon>Tortricinae</taxon>
        <taxon>Choristoneura</taxon>
    </lineage>
</organism>
<name>A0ACC0JSC7_CHOFU</name>